<keyword evidence="5" id="KW-1185">Reference proteome</keyword>
<evidence type="ECO:0000313" key="5">
    <source>
        <dbReference type="Proteomes" id="UP000242418"/>
    </source>
</evidence>
<evidence type="ECO:0000259" key="3">
    <source>
        <dbReference type="Pfam" id="PF16509"/>
    </source>
</evidence>
<dbReference type="RefSeq" id="WP_090256305.1">
    <property type="nucleotide sequence ID" value="NZ_FMTL01000015.1"/>
</dbReference>
<protein>
    <submittedName>
        <fullName evidence="4">TrfB transcriptional repressor</fullName>
    </submittedName>
</protein>
<dbReference type="AlphaFoldDB" id="A0AB37ZDX9"/>
<dbReference type="Gene3D" id="1.10.10.2690">
    <property type="match status" value="1"/>
</dbReference>
<keyword evidence="2" id="KW-0804">Transcription</keyword>
<sequence length="152" mass="17032">MTQSRDEDSILKMAAHIRETYTPAEIAQLLRLVEPTPPTAEMSPEDFEQLMQELGASNTRRGYSDKSIEAARLVLVKGASVTEAAAETNQTRQSVSQLMTRIRRRIEALPKGWVKVEQWLPEDVATQVESIAEQMKAMPKGKAKVFTITFQA</sequence>
<dbReference type="InterPro" id="IPR032428">
    <property type="entry name" value="TrfB"/>
</dbReference>
<dbReference type="EMBL" id="FMTL01000015">
    <property type="protein sequence ID" value="SCW90520.1"/>
    <property type="molecule type" value="Genomic_DNA"/>
</dbReference>
<keyword evidence="1" id="KW-0805">Transcription regulation</keyword>
<dbReference type="Proteomes" id="UP000242418">
    <property type="component" value="Unassembled WGS sequence"/>
</dbReference>
<evidence type="ECO:0000256" key="2">
    <source>
        <dbReference type="ARBA" id="ARBA00023163"/>
    </source>
</evidence>
<accession>A0AB37ZDX9</accession>
<reference evidence="4 5" key="1">
    <citation type="submission" date="2016-10" db="EMBL/GenBank/DDBJ databases">
        <authorList>
            <person name="Varghese N."/>
            <person name="Submissions S."/>
        </authorList>
    </citation>
    <scope>NUCLEOTIDE SEQUENCE [LARGE SCALE GENOMIC DNA]</scope>
    <source>
        <strain evidence="4 5">DSM 17833</strain>
    </source>
</reference>
<proteinExistence type="predicted"/>
<gene>
    <name evidence="4" type="ORF">SAMN05216370_0153</name>
</gene>
<feature type="domain" description="TrfB transcriptional repressor protein" evidence="3">
    <location>
        <begin position="65"/>
        <end position="128"/>
    </location>
</feature>
<comment type="caution">
    <text evidence="4">The sequence shown here is derived from an EMBL/GenBank/DDBJ whole genome shotgun (WGS) entry which is preliminary data.</text>
</comment>
<name>A0AB37ZDX9_9PSED</name>
<evidence type="ECO:0000256" key="1">
    <source>
        <dbReference type="ARBA" id="ARBA00023015"/>
    </source>
</evidence>
<organism evidence="4 5">
    <name type="scientific">Pseudomonas peli</name>
    <dbReference type="NCBI Taxonomy" id="592361"/>
    <lineage>
        <taxon>Bacteria</taxon>
        <taxon>Pseudomonadati</taxon>
        <taxon>Pseudomonadota</taxon>
        <taxon>Gammaproteobacteria</taxon>
        <taxon>Pseudomonadales</taxon>
        <taxon>Pseudomonadaceae</taxon>
        <taxon>Pseudomonas</taxon>
    </lineage>
</organism>
<dbReference type="Pfam" id="PF16509">
    <property type="entry name" value="KORA"/>
    <property type="match status" value="1"/>
</dbReference>
<dbReference type="InterPro" id="IPR053721">
    <property type="entry name" value="Fimbrial_Adhesin_Reg"/>
</dbReference>
<evidence type="ECO:0000313" key="4">
    <source>
        <dbReference type="EMBL" id="SCW90520.1"/>
    </source>
</evidence>